<dbReference type="EMBL" id="LTAZ01000005">
    <property type="protein sequence ID" value="KYH25953.1"/>
    <property type="molecule type" value="Genomic_DNA"/>
</dbReference>
<dbReference type="GO" id="GO:0016810">
    <property type="term" value="F:hydrolase activity, acting on carbon-nitrogen (but not peptide) bonds"/>
    <property type="evidence" value="ECO:0007669"/>
    <property type="project" value="InterPro"/>
</dbReference>
<evidence type="ECO:0000313" key="5">
    <source>
        <dbReference type="EMBL" id="KYH25953.1"/>
    </source>
</evidence>
<feature type="domain" description="NodB homology" evidence="4">
    <location>
        <begin position="227"/>
        <end position="438"/>
    </location>
</feature>
<dbReference type="AlphaFoldDB" id="A0A151AE96"/>
<evidence type="ECO:0000256" key="3">
    <source>
        <dbReference type="SAM" id="MobiDB-lite"/>
    </source>
</evidence>
<feature type="compositionally biased region" description="Polar residues" evidence="3">
    <location>
        <begin position="31"/>
        <end position="51"/>
    </location>
</feature>
<keyword evidence="2" id="KW-0732">Signal</keyword>
<dbReference type="PROSITE" id="PS51677">
    <property type="entry name" value="NODB"/>
    <property type="match status" value="1"/>
</dbReference>
<evidence type="ECO:0000256" key="2">
    <source>
        <dbReference type="ARBA" id="ARBA00022729"/>
    </source>
</evidence>
<proteinExistence type="predicted"/>
<dbReference type="OrthoDB" id="248140at2157"/>
<dbReference type="PATRIC" id="fig|1008153.3.peg.2686"/>
<comment type="subcellular location">
    <subcellularLocation>
        <location evidence="1">Secreted</location>
    </subcellularLocation>
</comment>
<dbReference type="PANTHER" id="PTHR34216">
    <property type="match status" value="1"/>
</dbReference>
<reference evidence="5 6" key="1">
    <citation type="submission" date="2016-02" db="EMBL/GenBank/DDBJ databases">
        <title>Genome sequence of Halalkalicoccus paucihalophilus DSM 24557.</title>
        <authorList>
            <person name="Poehlein A."/>
            <person name="Daniel R."/>
        </authorList>
    </citation>
    <scope>NUCLEOTIDE SEQUENCE [LARGE SCALE GENOMIC DNA]</scope>
    <source>
        <strain evidence="5 6">DSM 24557</strain>
    </source>
</reference>
<sequence length="438" mass="49514">MNGNQRSLTKRAFLASVGVSCLAGCLGTAETEPSVNESTAERNTTNGNTTDPEQDVEPEPEPEEPTLFLDGDPREEFWDRGESWQDCESLDAWELLDGSLETSTKHVYRGSQSAHLTSMGDGRSAVRIPLDGFDLTETSFSLAMYIDTPGNHYSPSFDVNAPECDREIHFRTRHKIDEPDWIRYDLGISHTSGLESTEEAYMTVSWDGNDVDWYLDDIRAVPVTGEPRLFVQFDDSLRSTYDTAFPIMHQYDIPATVYTVTGRIGNSGSLTLDQMKAMQEAGWEFASHTHQRTGELPLDEQRAELENAKRWLLDHGFEESASMLAYPFGSFTTDTMDIAADYYDFATHGQRGSMNRTISSPLSVNRHPGDDPGRSMELIDILLDERLPTDTLVLYYHDVIENHETYIDPDGFRETMAYIDERDVNCLPTSELRDQQFD</sequence>
<dbReference type="CDD" id="cd10970">
    <property type="entry name" value="CE4_DAC_u1_6s"/>
    <property type="match status" value="1"/>
</dbReference>
<dbReference type="PANTHER" id="PTHR34216:SF3">
    <property type="entry name" value="POLY-BETA-1,6-N-ACETYL-D-GLUCOSAMINE N-DEACETYLASE"/>
    <property type="match status" value="1"/>
</dbReference>
<accession>A0A151AE96</accession>
<organism evidence="5 6">
    <name type="scientific">Halalkalicoccus paucihalophilus</name>
    <dbReference type="NCBI Taxonomy" id="1008153"/>
    <lineage>
        <taxon>Archaea</taxon>
        <taxon>Methanobacteriati</taxon>
        <taxon>Methanobacteriota</taxon>
        <taxon>Stenosarchaea group</taxon>
        <taxon>Halobacteria</taxon>
        <taxon>Halobacteriales</taxon>
        <taxon>Halococcaceae</taxon>
        <taxon>Halalkalicoccus</taxon>
    </lineage>
</organism>
<gene>
    <name evidence="5" type="ORF">HAPAU_26320</name>
</gene>
<protein>
    <submittedName>
        <fullName evidence="5">Polysaccharide deacetylase</fullName>
    </submittedName>
</protein>
<dbReference type="Pfam" id="PF01522">
    <property type="entry name" value="Polysacc_deac_1"/>
    <property type="match status" value="1"/>
</dbReference>
<feature type="region of interest" description="Disordered" evidence="3">
    <location>
        <begin position="29"/>
        <end position="74"/>
    </location>
</feature>
<dbReference type="Gene3D" id="3.20.20.370">
    <property type="entry name" value="Glycoside hydrolase/deacetylase"/>
    <property type="match status" value="1"/>
</dbReference>
<evidence type="ECO:0000313" key="6">
    <source>
        <dbReference type="Proteomes" id="UP000075321"/>
    </source>
</evidence>
<dbReference type="InterPro" id="IPR011330">
    <property type="entry name" value="Glyco_hydro/deAcase_b/a-brl"/>
</dbReference>
<dbReference type="RefSeq" id="WP_066383137.1">
    <property type="nucleotide sequence ID" value="NZ_LTAZ01000005.1"/>
</dbReference>
<feature type="compositionally biased region" description="Acidic residues" evidence="3">
    <location>
        <begin position="52"/>
        <end position="64"/>
    </location>
</feature>
<comment type="caution">
    <text evidence="5">The sequence shown here is derived from an EMBL/GenBank/DDBJ whole genome shotgun (WGS) entry which is preliminary data.</text>
</comment>
<dbReference type="InterPro" id="IPR051398">
    <property type="entry name" value="Polysacch_Deacetylase"/>
</dbReference>
<dbReference type="SUPFAM" id="SSF88713">
    <property type="entry name" value="Glycoside hydrolase/deacetylase"/>
    <property type="match status" value="1"/>
</dbReference>
<keyword evidence="6" id="KW-1185">Reference proteome</keyword>
<evidence type="ECO:0000256" key="1">
    <source>
        <dbReference type="ARBA" id="ARBA00004613"/>
    </source>
</evidence>
<evidence type="ECO:0000259" key="4">
    <source>
        <dbReference type="PROSITE" id="PS51677"/>
    </source>
</evidence>
<name>A0A151AE96_9EURY</name>
<dbReference type="GO" id="GO:0005576">
    <property type="term" value="C:extracellular region"/>
    <property type="evidence" value="ECO:0007669"/>
    <property type="project" value="UniProtKB-SubCell"/>
</dbReference>
<dbReference type="Proteomes" id="UP000075321">
    <property type="component" value="Unassembled WGS sequence"/>
</dbReference>
<dbReference type="InterPro" id="IPR002509">
    <property type="entry name" value="NODB_dom"/>
</dbReference>
<dbReference type="GO" id="GO:0005975">
    <property type="term" value="P:carbohydrate metabolic process"/>
    <property type="evidence" value="ECO:0007669"/>
    <property type="project" value="InterPro"/>
</dbReference>